<comment type="subcellular location">
    <subcellularLocation>
        <location evidence="1">Membrane</location>
        <topology evidence="1">Single-pass type II membrane protein</topology>
    </subcellularLocation>
</comment>
<reference evidence="10" key="1">
    <citation type="submission" date="2017-03" db="EMBL/GenBank/DDBJ databases">
        <title>Genomes of endolithic fungi from Antarctica.</title>
        <authorList>
            <person name="Coleine C."/>
            <person name="Masonjones S."/>
            <person name="Stajich J.E."/>
        </authorList>
    </citation>
    <scope>NUCLEOTIDE SEQUENCE [LARGE SCALE GENOMIC DNA]</scope>
    <source>
        <strain evidence="10">CCFEE 5527</strain>
    </source>
</reference>
<dbReference type="PANTHER" id="PTHR23033:SF47">
    <property type="entry name" value="APPLE DOMAIN-CONTAINING PROTEIN-RELATED"/>
    <property type="match status" value="1"/>
</dbReference>
<accession>A0A1V8SPK0</accession>
<dbReference type="AlphaFoldDB" id="A0A1V8SPK0"/>
<gene>
    <name evidence="9" type="ORF">B0A48_13519</name>
</gene>
<dbReference type="GO" id="GO:0016020">
    <property type="term" value="C:membrane"/>
    <property type="evidence" value="ECO:0007669"/>
    <property type="project" value="UniProtKB-SubCell"/>
</dbReference>
<feature type="compositionally biased region" description="Basic and acidic residues" evidence="7">
    <location>
        <begin position="42"/>
        <end position="52"/>
    </location>
</feature>
<evidence type="ECO:0000313" key="9">
    <source>
        <dbReference type="EMBL" id="OQO00832.1"/>
    </source>
</evidence>
<dbReference type="EMBL" id="NAJO01000033">
    <property type="protein sequence ID" value="OQO00832.1"/>
    <property type="molecule type" value="Genomic_DNA"/>
</dbReference>
<dbReference type="InParanoid" id="A0A1V8SPK0"/>
<evidence type="ECO:0000256" key="1">
    <source>
        <dbReference type="ARBA" id="ARBA00004606"/>
    </source>
</evidence>
<evidence type="ECO:0000256" key="2">
    <source>
        <dbReference type="ARBA" id="ARBA00006462"/>
    </source>
</evidence>
<evidence type="ECO:0000313" key="10">
    <source>
        <dbReference type="Proteomes" id="UP000192596"/>
    </source>
</evidence>
<evidence type="ECO:0000256" key="5">
    <source>
        <dbReference type="ARBA" id="ARBA00022989"/>
    </source>
</evidence>
<dbReference type="STRING" id="1507870.A0A1V8SPK0"/>
<keyword evidence="10" id="KW-1185">Reference proteome</keyword>
<keyword evidence="4" id="KW-0735">Signal-anchor</keyword>
<evidence type="ECO:0000256" key="7">
    <source>
        <dbReference type="SAM" id="MobiDB-lite"/>
    </source>
</evidence>
<evidence type="ECO:0000256" key="8">
    <source>
        <dbReference type="SAM" id="Phobius"/>
    </source>
</evidence>
<proteinExistence type="inferred from homology"/>
<feature type="transmembrane region" description="Helical" evidence="8">
    <location>
        <begin position="10"/>
        <end position="28"/>
    </location>
</feature>
<dbReference type="InterPro" id="IPR026050">
    <property type="entry name" value="C1GALT1/C1GALT1_chp1"/>
</dbReference>
<organism evidence="9 10">
    <name type="scientific">Cryoendolithus antarcticus</name>
    <dbReference type="NCBI Taxonomy" id="1507870"/>
    <lineage>
        <taxon>Eukaryota</taxon>
        <taxon>Fungi</taxon>
        <taxon>Dikarya</taxon>
        <taxon>Ascomycota</taxon>
        <taxon>Pezizomycotina</taxon>
        <taxon>Dothideomycetes</taxon>
        <taxon>Dothideomycetidae</taxon>
        <taxon>Cladosporiales</taxon>
        <taxon>Cladosporiaceae</taxon>
        <taxon>Cryoendolithus</taxon>
    </lineage>
</organism>
<evidence type="ECO:0000256" key="3">
    <source>
        <dbReference type="ARBA" id="ARBA00022692"/>
    </source>
</evidence>
<feature type="region of interest" description="Disordered" evidence="7">
    <location>
        <begin position="37"/>
        <end position="59"/>
    </location>
</feature>
<comment type="caution">
    <text evidence="9">The sequence shown here is derived from an EMBL/GenBank/DDBJ whole genome shotgun (WGS) entry which is preliminary data.</text>
</comment>
<protein>
    <recommendedName>
        <fullName evidence="11">Apple domain-containing protein</fullName>
    </recommendedName>
</protein>
<feature type="region of interest" description="Disordered" evidence="7">
    <location>
        <begin position="154"/>
        <end position="173"/>
    </location>
</feature>
<keyword evidence="5 8" id="KW-1133">Transmembrane helix</keyword>
<dbReference type="Gene3D" id="3.90.550.50">
    <property type="match status" value="1"/>
</dbReference>
<name>A0A1V8SPK0_9PEZI</name>
<sequence>MNYARVQRKYWSIAIITLIGLVYLHTTLRPFSGESAHLSPEPLKHDGQKTDHAAGAAPAASSVALQPKCKTLPGANDTVVIMKTGATELQDKLPIHLTTTHRCYPHLLLVSDYAEDFEGLVVHDALMDVDVQIRDSHADFALWRRLKGEGRSALNATELSGPGARLPDGNGKPTNPGWKLDKWKFLPMMSKTLEEFPDKKWYVFVETDTYMFWSSWLAYAAELDWQKPYYMGAQVNIGDIAFAHGGSGFAVSRPALEHVVKHYKSHKPDWEKFTDGHWAGDCILGKAFADSGTPLMRAWPIWQGDPVHNMNYDRVDNDRQLWCHPSVSYHHLTPSVIEDMWKYEQRWLDGHENTTIPYHRHSDVYADYVLPKTQSSRDNWDNYAKDDKGSVESPDACRALCQADETCLQYILNDQSTCLTTGRPNSGEPADGMHSGWIQDRMQAFYDTAPSCDIARWITEY</sequence>
<evidence type="ECO:0000256" key="4">
    <source>
        <dbReference type="ARBA" id="ARBA00022968"/>
    </source>
</evidence>
<keyword evidence="3 8" id="KW-0812">Transmembrane</keyword>
<evidence type="ECO:0008006" key="11">
    <source>
        <dbReference type="Google" id="ProtNLM"/>
    </source>
</evidence>
<dbReference type="Proteomes" id="UP000192596">
    <property type="component" value="Unassembled WGS sequence"/>
</dbReference>
<comment type="similarity">
    <text evidence="2">Belongs to the glycosyltransferase 31 family. Beta3-Gal-T subfamily.</text>
</comment>
<keyword evidence="6 8" id="KW-0472">Membrane</keyword>
<dbReference type="OrthoDB" id="414175at2759"/>
<evidence type="ECO:0000256" key="6">
    <source>
        <dbReference type="ARBA" id="ARBA00023136"/>
    </source>
</evidence>
<dbReference type="PANTHER" id="PTHR23033">
    <property type="entry name" value="BETA1,3-GALACTOSYLTRANSFERASE"/>
    <property type="match status" value="1"/>
</dbReference>